<evidence type="ECO:0000313" key="3">
    <source>
        <dbReference type="Proteomes" id="UP000299102"/>
    </source>
</evidence>
<comment type="caution">
    <text evidence="2">The sequence shown here is derived from an EMBL/GenBank/DDBJ whole genome shotgun (WGS) entry which is preliminary data.</text>
</comment>
<organism evidence="2 3">
    <name type="scientific">Eumeta variegata</name>
    <name type="common">Bagworm moth</name>
    <name type="synonym">Eumeta japonica</name>
    <dbReference type="NCBI Taxonomy" id="151549"/>
    <lineage>
        <taxon>Eukaryota</taxon>
        <taxon>Metazoa</taxon>
        <taxon>Ecdysozoa</taxon>
        <taxon>Arthropoda</taxon>
        <taxon>Hexapoda</taxon>
        <taxon>Insecta</taxon>
        <taxon>Pterygota</taxon>
        <taxon>Neoptera</taxon>
        <taxon>Endopterygota</taxon>
        <taxon>Lepidoptera</taxon>
        <taxon>Glossata</taxon>
        <taxon>Ditrysia</taxon>
        <taxon>Tineoidea</taxon>
        <taxon>Psychidae</taxon>
        <taxon>Oiketicinae</taxon>
        <taxon>Eumeta</taxon>
    </lineage>
</organism>
<keyword evidence="3" id="KW-1185">Reference proteome</keyword>
<evidence type="ECO:0000313" key="2">
    <source>
        <dbReference type="EMBL" id="GBP91997.1"/>
    </source>
</evidence>
<dbReference type="AlphaFoldDB" id="A0A4C1ZZE8"/>
<protein>
    <submittedName>
        <fullName evidence="2">Uncharacterized protein</fullName>
    </submittedName>
</protein>
<dbReference type="EMBL" id="BGZK01002230">
    <property type="protein sequence ID" value="GBP91997.1"/>
    <property type="molecule type" value="Genomic_DNA"/>
</dbReference>
<gene>
    <name evidence="2" type="ORF">EVAR_77235_1</name>
</gene>
<sequence>MTLDPLAALADAILRIRERDRVTVSRPAGRDMPARAVERAANIPRRHGAVLGADLDELGLVFSANSGKKRPREWTRPGSFQPPGQQLRGGESRSQSKSWGAGRRSPGNFVPPSVRGRGRTENFFN</sequence>
<feature type="region of interest" description="Disordered" evidence="1">
    <location>
        <begin position="66"/>
        <end position="125"/>
    </location>
</feature>
<accession>A0A4C1ZZE8</accession>
<dbReference type="Proteomes" id="UP000299102">
    <property type="component" value="Unassembled WGS sequence"/>
</dbReference>
<evidence type="ECO:0000256" key="1">
    <source>
        <dbReference type="SAM" id="MobiDB-lite"/>
    </source>
</evidence>
<name>A0A4C1ZZE8_EUMVA</name>
<proteinExistence type="predicted"/>
<reference evidence="2 3" key="1">
    <citation type="journal article" date="2019" name="Commun. Biol.">
        <title>The bagworm genome reveals a unique fibroin gene that provides high tensile strength.</title>
        <authorList>
            <person name="Kono N."/>
            <person name="Nakamura H."/>
            <person name="Ohtoshi R."/>
            <person name="Tomita M."/>
            <person name="Numata K."/>
            <person name="Arakawa K."/>
        </authorList>
    </citation>
    <scope>NUCLEOTIDE SEQUENCE [LARGE SCALE GENOMIC DNA]</scope>
</reference>